<proteinExistence type="predicted"/>
<protein>
    <recommendedName>
        <fullName evidence="1">DUF6593 domain-containing protein</fullName>
    </recommendedName>
</protein>
<dbReference type="OrthoDB" id="3191568at2759"/>
<gene>
    <name evidence="2" type="ORF">BDQ12DRAFT_617238</name>
</gene>
<evidence type="ECO:0000313" key="3">
    <source>
        <dbReference type="Proteomes" id="UP000308652"/>
    </source>
</evidence>
<dbReference type="EMBL" id="ML213678">
    <property type="protein sequence ID" value="TFK32345.1"/>
    <property type="molecule type" value="Genomic_DNA"/>
</dbReference>
<dbReference type="InterPro" id="IPR046528">
    <property type="entry name" value="DUF6593"/>
</dbReference>
<evidence type="ECO:0000313" key="2">
    <source>
        <dbReference type="EMBL" id="TFK32345.1"/>
    </source>
</evidence>
<dbReference type="AlphaFoldDB" id="A0A5C3LI74"/>
<organism evidence="2 3">
    <name type="scientific">Crucibulum laeve</name>
    <dbReference type="NCBI Taxonomy" id="68775"/>
    <lineage>
        <taxon>Eukaryota</taxon>
        <taxon>Fungi</taxon>
        <taxon>Dikarya</taxon>
        <taxon>Basidiomycota</taxon>
        <taxon>Agaricomycotina</taxon>
        <taxon>Agaricomycetes</taxon>
        <taxon>Agaricomycetidae</taxon>
        <taxon>Agaricales</taxon>
        <taxon>Agaricineae</taxon>
        <taxon>Nidulariaceae</taxon>
        <taxon>Crucibulum</taxon>
    </lineage>
</organism>
<dbReference type="Pfam" id="PF20236">
    <property type="entry name" value="DUF6593"/>
    <property type="match status" value="1"/>
</dbReference>
<accession>A0A5C3LI74</accession>
<sequence>MYSNNPFGTWAEAGQGHSSNTVWGGGAPPPSVFGALPYPAASSNLVTFYFTSFSPDILNCSIVGPQGQTLYRVVTDNQMPGYTVIKNAEGRNISLIEWQAHPFIEIRGILPKQNVRNWLRLSPDRASRTMDVRGMRYMWSPSDKAISLFAGSASHPTFLSKITRTHGNITLDMASDALQLGILDTVIAAALLLQCGRNID</sequence>
<evidence type="ECO:0000259" key="1">
    <source>
        <dbReference type="Pfam" id="PF20236"/>
    </source>
</evidence>
<reference evidence="2 3" key="1">
    <citation type="journal article" date="2019" name="Nat. Ecol. Evol.">
        <title>Megaphylogeny resolves global patterns of mushroom evolution.</title>
        <authorList>
            <person name="Varga T."/>
            <person name="Krizsan K."/>
            <person name="Foldi C."/>
            <person name="Dima B."/>
            <person name="Sanchez-Garcia M."/>
            <person name="Sanchez-Ramirez S."/>
            <person name="Szollosi G.J."/>
            <person name="Szarkandi J.G."/>
            <person name="Papp V."/>
            <person name="Albert L."/>
            <person name="Andreopoulos W."/>
            <person name="Angelini C."/>
            <person name="Antonin V."/>
            <person name="Barry K.W."/>
            <person name="Bougher N.L."/>
            <person name="Buchanan P."/>
            <person name="Buyck B."/>
            <person name="Bense V."/>
            <person name="Catcheside P."/>
            <person name="Chovatia M."/>
            <person name="Cooper J."/>
            <person name="Damon W."/>
            <person name="Desjardin D."/>
            <person name="Finy P."/>
            <person name="Geml J."/>
            <person name="Haridas S."/>
            <person name="Hughes K."/>
            <person name="Justo A."/>
            <person name="Karasinski D."/>
            <person name="Kautmanova I."/>
            <person name="Kiss B."/>
            <person name="Kocsube S."/>
            <person name="Kotiranta H."/>
            <person name="LaButti K.M."/>
            <person name="Lechner B.E."/>
            <person name="Liimatainen K."/>
            <person name="Lipzen A."/>
            <person name="Lukacs Z."/>
            <person name="Mihaltcheva S."/>
            <person name="Morgado L.N."/>
            <person name="Niskanen T."/>
            <person name="Noordeloos M.E."/>
            <person name="Ohm R.A."/>
            <person name="Ortiz-Santana B."/>
            <person name="Ovrebo C."/>
            <person name="Racz N."/>
            <person name="Riley R."/>
            <person name="Savchenko A."/>
            <person name="Shiryaev A."/>
            <person name="Soop K."/>
            <person name="Spirin V."/>
            <person name="Szebenyi C."/>
            <person name="Tomsovsky M."/>
            <person name="Tulloss R.E."/>
            <person name="Uehling J."/>
            <person name="Grigoriev I.V."/>
            <person name="Vagvolgyi C."/>
            <person name="Papp T."/>
            <person name="Martin F.M."/>
            <person name="Miettinen O."/>
            <person name="Hibbett D.S."/>
            <person name="Nagy L.G."/>
        </authorList>
    </citation>
    <scope>NUCLEOTIDE SEQUENCE [LARGE SCALE GENOMIC DNA]</scope>
    <source>
        <strain evidence="2 3">CBS 166.37</strain>
    </source>
</reference>
<dbReference type="Proteomes" id="UP000308652">
    <property type="component" value="Unassembled WGS sequence"/>
</dbReference>
<feature type="domain" description="DUF6593" evidence="1">
    <location>
        <begin position="56"/>
        <end position="194"/>
    </location>
</feature>
<name>A0A5C3LI74_9AGAR</name>
<keyword evidence="3" id="KW-1185">Reference proteome</keyword>